<proteinExistence type="predicted"/>
<accession>A0ABR9HFR7</accession>
<comment type="caution">
    <text evidence="1">The sequence shown here is derived from an EMBL/GenBank/DDBJ whole genome shotgun (WGS) entry which is preliminary data.</text>
</comment>
<reference evidence="1 2" key="1">
    <citation type="submission" date="2020-10" db="EMBL/GenBank/DDBJ databases">
        <title>Sequencing the genomes of 1000 actinobacteria strains.</title>
        <authorList>
            <person name="Klenk H.-P."/>
        </authorList>
    </citation>
    <scope>NUCLEOTIDE SEQUENCE [LARGE SCALE GENOMIC DNA]</scope>
    <source>
        <strain evidence="1 2">DSM 45157</strain>
    </source>
</reference>
<name>A0ABR9HFR7_9ACTN</name>
<sequence length="226" mass="24894">MTISSCETEVMHGMIFSQPEDPLLRSVLSLFRVARDQGHTLNRTKIAKLLYLADLSAVENGSVAFSGATWRWENHGPFDPAQYRVEDALVASGIIERTQDSQSSCGEVRLRLVEDVDAPLESGSLTVLGKVVAEHGGRSAAQLRDLAYETAPMVQARSEGERGVLLDLNRARRRKQYAALKERYRARLADRGPVESDPGVGEDLLAEMAESVEARRRATTKALGEE</sequence>
<dbReference type="Proteomes" id="UP000598217">
    <property type="component" value="Unassembled WGS sequence"/>
</dbReference>
<organism evidence="1 2">
    <name type="scientific">Nocardiopsis terrae</name>
    <dbReference type="NCBI Taxonomy" id="372655"/>
    <lineage>
        <taxon>Bacteria</taxon>
        <taxon>Bacillati</taxon>
        <taxon>Actinomycetota</taxon>
        <taxon>Actinomycetes</taxon>
        <taxon>Streptosporangiales</taxon>
        <taxon>Nocardiopsidaceae</taxon>
        <taxon>Nocardiopsis</taxon>
    </lineage>
</organism>
<evidence type="ECO:0000313" key="1">
    <source>
        <dbReference type="EMBL" id="MBE1457881.1"/>
    </source>
</evidence>
<dbReference type="RefSeq" id="WP_191270843.1">
    <property type="nucleotide sequence ID" value="NZ_BMXJ01000004.1"/>
</dbReference>
<gene>
    <name evidence="1" type="ORF">H4W79_002095</name>
</gene>
<dbReference type="EMBL" id="JADBDY010000001">
    <property type="protein sequence ID" value="MBE1457881.1"/>
    <property type="molecule type" value="Genomic_DNA"/>
</dbReference>
<protein>
    <submittedName>
        <fullName evidence="1">Phage-associated protein</fullName>
    </submittedName>
</protein>
<keyword evidence="2" id="KW-1185">Reference proteome</keyword>
<evidence type="ECO:0000313" key="2">
    <source>
        <dbReference type="Proteomes" id="UP000598217"/>
    </source>
</evidence>